<dbReference type="RefSeq" id="WP_015883093.1">
    <property type="nucleotide sequence ID" value="NC_012669.1"/>
</dbReference>
<dbReference type="InterPro" id="IPR002575">
    <property type="entry name" value="Aminoglycoside_PTrfase"/>
</dbReference>
<dbReference type="Gene3D" id="3.30.200.20">
    <property type="entry name" value="Phosphorylase Kinase, domain 1"/>
    <property type="match status" value="1"/>
</dbReference>
<proteinExistence type="predicted"/>
<gene>
    <name evidence="2" type="ordered locus">Bcav_2608</name>
</gene>
<feature type="domain" description="Aminoglycoside phosphotransferase" evidence="1">
    <location>
        <begin position="35"/>
        <end position="254"/>
    </location>
</feature>
<dbReference type="KEGG" id="bcv:Bcav_2608"/>
<dbReference type="STRING" id="471853.Bcav_2608"/>
<dbReference type="Pfam" id="PF01636">
    <property type="entry name" value="APH"/>
    <property type="match status" value="1"/>
</dbReference>
<organism evidence="2 3">
    <name type="scientific">Beutenbergia cavernae (strain ATCC BAA-8 / DSM 12333 / CCUG 43141 / JCM 11478 / NBRC 16432 / NCIMB 13614 / HKI 0122)</name>
    <dbReference type="NCBI Taxonomy" id="471853"/>
    <lineage>
        <taxon>Bacteria</taxon>
        <taxon>Bacillati</taxon>
        <taxon>Actinomycetota</taxon>
        <taxon>Actinomycetes</taxon>
        <taxon>Micrococcales</taxon>
        <taxon>Beutenbergiaceae</taxon>
        <taxon>Beutenbergia</taxon>
    </lineage>
</organism>
<dbReference type="HOGENOM" id="CLU_929954_0_0_11"/>
<dbReference type="PANTHER" id="PTHR21310:SF15">
    <property type="entry name" value="AMINOGLYCOSIDE PHOSPHOTRANSFERASE DOMAIN-CONTAINING PROTEIN"/>
    <property type="match status" value="1"/>
</dbReference>
<evidence type="ECO:0000259" key="1">
    <source>
        <dbReference type="Pfam" id="PF01636"/>
    </source>
</evidence>
<evidence type="ECO:0000313" key="2">
    <source>
        <dbReference type="EMBL" id="ACQ80853.1"/>
    </source>
</evidence>
<dbReference type="EMBL" id="CP001618">
    <property type="protein sequence ID" value="ACQ80853.1"/>
    <property type="molecule type" value="Genomic_DNA"/>
</dbReference>
<dbReference type="PANTHER" id="PTHR21310">
    <property type="entry name" value="AMINOGLYCOSIDE PHOSPHOTRANSFERASE-RELATED-RELATED"/>
    <property type="match status" value="1"/>
</dbReference>
<dbReference type="Proteomes" id="UP000007962">
    <property type="component" value="Chromosome"/>
</dbReference>
<dbReference type="Gene3D" id="3.90.1200.10">
    <property type="match status" value="1"/>
</dbReference>
<sequence length="326" mass="33401">MTIDAAPPAAWPDAVVAARVGTAARAVGAPAATHPLAPGAANHVLALGDDLVLRIARTPAGARDLATEAVVLPHVVAAGVRTPALVWFDAGDDDVPAALVVRRAPGSDLAGADLAGPDAARLDGVLRETGRQLARVHTLGHELGHGAFAVPDDPWSPAAPLVRSLVTDGLLDDDGAAWLQGVLSGLEAAAGAPEPTLVHGDVAPQNLLADGAPPALTALLDWGDASWADPATDLAKLPLPALPAVVAGYREMTGDDAPWEARALRLHLAWALGRLRAPHPVTGGEQRHWTARPFSRLVGVLRFLADPPAGWPSLVPAPPAGRAPLR</sequence>
<dbReference type="SUPFAM" id="SSF56112">
    <property type="entry name" value="Protein kinase-like (PK-like)"/>
    <property type="match status" value="1"/>
</dbReference>
<dbReference type="eggNOG" id="COG2334">
    <property type="taxonomic scope" value="Bacteria"/>
</dbReference>
<dbReference type="InterPro" id="IPR051678">
    <property type="entry name" value="AGP_Transferase"/>
</dbReference>
<evidence type="ECO:0000313" key="3">
    <source>
        <dbReference type="Proteomes" id="UP000007962"/>
    </source>
</evidence>
<keyword evidence="2" id="KW-0808">Transferase</keyword>
<dbReference type="InterPro" id="IPR011009">
    <property type="entry name" value="Kinase-like_dom_sf"/>
</dbReference>
<dbReference type="AlphaFoldDB" id="C5BXH0"/>
<keyword evidence="3" id="KW-1185">Reference proteome</keyword>
<name>C5BXH0_BEUC1</name>
<accession>C5BXH0</accession>
<protein>
    <submittedName>
        <fullName evidence="2">Aminoglycoside phosphotransferase</fullName>
    </submittedName>
</protein>
<dbReference type="OrthoDB" id="5490445at2"/>
<dbReference type="GO" id="GO:0016740">
    <property type="term" value="F:transferase activity"/>
    <property type="evidence" value="ECO:0007669"/>
    <property type="project" value="UniProtKB-KW"/>
</dbReference>
<reference evidence="2 3" key="1">
    <citation type="journal article" date="2009" name="Stand. Genomic Sci.">
        <title>Complete genome sequence of Beutenbergia cavernae type strain (HKI 0122).</title>
        <authorList>
            <person name="Land M."/>
            <person name="Pukall R."/>
            <person name="Abt B."/>
            <person name="Goker M."/>
            <person name="Rohde M."/>
            <person name="Glavina Del Rio T."/>
            <person name="Tice H."/>
            <person name="Copeland A."/>
            <person name="Cheng J.F."/>
            <person name="Lucas S."/>
            <person name="Chen F."/>
            <person name="Nolan M."/>
            <person name="Bruce D."/>
            <person name="Goodwin L."/>
            <person name="Pitluck S."/>
            <person name="Ivanova N."/>
            <person name="Mavromatis K."/>
            <person name="Ovchinnikova G."/>
            <person name="Pati A."/>
            <person name="Chen A."/>
            <person name="Palaniappan K."/>
            <person name="Hauser L."/>
            <person name="Chang Y.J."/>
            <person name="Jefferies C.C."/>
            <person name="Saunders E."/>
            <person name="Brettin T."/>
            <person name="Detter J.C."/>
            <person name="Han C."/>
            <person name="Chain P."/>
            <person name="Bristow J."/>
            <person name="Eisen J.A."/>
            <person name="Markowitz V."/>
            <person name="Hugenholtz P."/>
            <person name="Kyrpides N.C."/>
            <person name="Klenk H.P."/>
            <person name="Lapidus A."/>
        </authorList>
    </citation>
    <scope>NUCLEOTIDE SEQUENCE [LARGE SCALE GENOMIC DNA]</scope>
    <source>
        <strain evidence="3">ATCC BAA-8 / DSM 12333 / NBRC 16432</strain>
    </source>
</reference>